<dbReference type="InterPro" id="IPR006162">
    <property type="entry name" value="Ppantetheine_attach_site"/>
</dbReference>
<dbReference type="Pfam" id="PF13193">
    <property type="entry name" value="AMP-binding_C"/>
    <property type="match status" value="1"/>
</dbReference>
<dbReference type="SUPFAM" id="SSF47336">
    <property type="entry name" value="ACP-like"/>
    <property type="match status" value="1"/>
</dbReference>
<reference evidence="4" key="1">
    <citation type="submission" date="2022-01" db="EMBL/GenBank/DDBJ databases">
        <title>Lysobacter chinensis sp. nov., a bacterium isolated from cow dung compost.</title>
        <authorList>
            <person name="Liu Y."/>
        </authorList>
    </citation>
    <scope>NUCLEOTIDE SEQUENCE</scope>
    <source>
        <strain evidence="4">TLK-CK17</strain>
    </source>
</reference>
<dbReference type="Gene3D" id="3.30.300.30">
    <property type="match status" value="1"/>
</dbReference>
<dbReference type="InterPro" id="IPR045851">
    <property type="entry name" value="AMP-bd_C_sf"/>
</dbReference>
<sequence length="606" mass="65455">ARTHPDAEAVRHDGVSLSYAELDARANRLAHRLIALGVGPDDRVAICVDRGISMLVAILGVWKSGGGYVPLDPAYPQDRLAYMLSDSAPKAVVTAAAEAASLPMLASTGLPRVVVDDGSLAEQPATAPQVPELGPRHLAYVIYTSGSTGQPKGVMVEHRSLVNFWRVMRETTHAALAPHSRVGLNAAFSFDMSLKGIVQLLSGHCVVPVPQSIRANGAEMVAFIERERIDALDSTPSQLQVLLEAGLLDGSGHRPASIYLGGEAVGGKLWETLKGSQRIHFHNMYGPTECTVDATIASIRDASGGPVIGRPVMNVPVYVLDGQREPVPVGVPGELYLGGVQVARGYLGRPELTAERFLADPFSQEPGARMYRTGDVGRWRADGTIEYLGRNDFQVKVRGFRIELGEIESRLGGLAGVREAVVLAREEAEGDRRLVAYVVAEDGVTLDVGRLREGLSKDLAEYMIPGAFVQLASMPLTPNGKLDRKALPAPDGSALVSRAYEAPVGEVEEAIAGIWRDLLGLERVGRNDHFFELGGHSLLVMQLVVRMRERFDVDLPLRELFEKPVLSAVADAVQAQWIVTSEMRDDLDGLSEEELRQLLEKESANG</sequence>
<feature type="non-terminal residue" evidence="4">
    <location>
        <position position="1"/>
    </location>
</feature>
<dbReference type="SMART" id="SM00823">
    <property type="entry name" value="PKS_PP"/>
    <property type="match status" value="1"/>
</dbReference>
<protein>
    <submittedName>
        <fullName evidence="4">Non-ribosomal peptide synthetase</fullName>
    </submittedName>
</protein>
<dbReference type="InterPro" id="IPR020806">
    <property type="entry name" value="PKS_PP-bd"/>
</dbReference>
<dbReference type="PANTHER" id="PTHR45527:SF1">
    <property type="entry name" value="FATTY ACID SYNTHASE"/>
    <property type="match status" value="1"/>
</dbReference>
<reference evidence="4" key="2">
    <citation type="submission" date="2022-01" db="EMBL/GenBank/DDBJ databases">
        <authorList>
            <person name="Zhou L.Y."/>
        </authorList>
    </citation>
    <scope>NUCLEOTIDE SEQUENCE</scope>
    <source>
        <strain evidence="4">TLK-CK17</strain>
    </source>
</reference>
<evidence type="ECO:0000256" key="2">
    <source>
        <dbReference type="ARBA" id="ARBA00022553"/>
    </source>
</evidence>
<dbReference type="InterPro" id="IPR000873">
    <property type="entry name" value="AMP-dep_synth/lig_dom"/>
</dbReference>
<evidence type="ECO:0000313" key="4">
    <source>
        <dbReference type="EMBL" id="MCF7223863.1"/>
    </source>
</evidence>
<dbReference type="InterPro" id="IPR020845">
    <property type="entry name" value="AMP-binding_CS"/>
</dbReference>
<gene>
    <name evidence="4" type="ORF">L3V18_19115</name>
</gene>
<dbReference type="Gene3D" id="1.10.1200.10">
    <property type="entry name" value="ACP-like"/>
    <property type="match status" value="1"/>
</dbReference>
<dbReference type="PROSITE" id="PS00455">
    <property type="entry name" value="AMP_BINDING"/>
    <property type="match status" value="1"/>
</dbReference>
<keyword evidence="5" id="KW-1185">Reference proteome</keyword>
<dbReference type="SUPFAM" id="SSF56801">
    <property type="entry name" value="Acetyl-CoA synthetase-like"/>
    <property type="match status" value="1"/>
</dbReference>
<dbReference type="NCBIfam" id="TIGR01733">
    <property type="entry name" value="AA-adenyl-dom"/>
    <property type="match status" value="1"/>
</dbReference>
<dbReference type="Pfam" id="PF00550">
    <property type="entry name" value="PP-binding"/>
    <property type="match status" value="1"/>
</dbReference>
<dbReference type="Pfam" id="PF00501">
    <property type="entry name" value="AMP-binding"/>
    <property type="match status" value="1"/>
</dbReference>
<dbReference type="RefSeq" id="WP_237057046.1">
    <property type="nucleotide sequence ID" value="NZ_JAKJPO010000026.1"/>
</dbReference>
<dbReference type="InterPro" id="IPR009081">
    <property type="entry name" value="PP-bd_ACP"/>
</dbReference>
<dbReference type="CDD" id="cd05930">
    <property type="entry name" value="A_NRPS"/>
    <property type="match status" value="1"/>
</dbReference>
<dbReference type="PROSITE" id="PS00012">
    <property type="entry name" value="PHOSPHOPANTETHEINE"/>
    <property type="match status" value="1"/>
</dbReference>
<evidence type="ECO:0000313" key="5">
    <source>
        <dbReference type="Proteomes" id="UP001430796"/>
    </source>
</evidence>
<proteinExistence type="predicted"/>
<evidence type="ECO:0000256" key="1">
    <source>
        <dbReference type="ARBA" id="ARBA00022450"/>
    </source>
</evidence>
<dbReference type="InterPro" id="IPR036736">
    <property type="entry name" value="ACP-like_sf"/>
</dbReference>
<organism evidence="4 5">
    <name type="scientific">Marilutibacter chinensis</name>
    <dbReference type="NCBI Taxonomy" id="2912247"/>
    <lineage>
        <taxon>Bacteria</taxon>
        <taxon>Pseudomonadati</taxon>
        <taxon>Pseudomonadota</taxon>
        <taxon>Gammaproteobacteria</taxon>
        <taxon>Lysobacterales</taxon>
        <taxon>Lysobacteraceae</taxon>
        <taxon>Marilutibacter</taxon>
    </lineage>
</organism>
<feature type="domain" description="Carrier" evidence="3">
    <location>
        <begin position="502"/>
        <end position="577"/>
    </location>
</feature>
<dbReference type="PROSITE" id="PS50075">
    <property type="entry name" value="CARRIER"/>
    <property type="match status" value="1"/>
</dbReference>
<comment type="caution">
    <text evidence="4">The sequence shown here is derived from an EMBL/GenBank/DDBJ whole genome shotgun (WGS) entry which is preliminary data.</text>
</comment>
<evidence type="ECO:0000259" key="3">
    <source>
        <dbReference type="PROSITE" id="PS50075"/>
    </source>
</evidence>
<dbReference type="InterPro" id="IPR010071">
    <property type="entry name" value="AA_adenyl_dom"/>
</dbReference>
<dbReference type="InterPro" id="IPR025110">
    <property type="entry name" value="AMP-bd_C"/>
</dbReference>
<name>A0ABS9HZS8_9GAMM</name>
<keyword evidence="1" id="KW-0596">Phosphopantetheine</keyword>
<dbReference type="Gene3D" id="2.30.38.10">
    <property type="entry name" value="Luciferase, Domain 3"/>
    <property type="match status" value="1"/>
</dbReference>
<dbReference type="PANTHER" id="PTHR45527">
    <property type="entry name" value="NONRIBOSOMAL PEPTIDE SYNTHETASE"/>
    <property type="match status" value="1"/>
</dbReference>
<dbReference type="Proteomes" id="UP001430796">
    <property type="component" value="Unassembled WGS sequence"/>
</dbReference>
<dbReference type="Gene3D" id="3.40.50.980">
    <property type="match status" value="2"/>
</dbReference>
<accession>A0ABS9HZS8</accession>
<keyword evidence="2" id="KW-0597">Phosphoprotein</keyword>
<dbReference type="EMBL" id="JAKJPO010000026">
    <property type="protein sequence ID" value="MCF7223863.1"/>
    <property type="molecule type" value="Genomic_DNA"/>
</dbReference>